<name>A0ABN9X8B5_9DINO</name>
<feature type="region of interest" description="Disordered" evidence="1">
    <location>
        <begin position="31"/>
        <end position="57"/>
    </location>
</feature>
<feature type="region of interest" description="Disordered" evidence="1">
    <location>
        <begin position="408"/>
        <end position="439"/>
    </location>
</feature>
<organism evidence="2 3">
    <name type="scientific">Prorocentrum cordatum</name>
    <dbReference type="NCBI Taxonomy" id="2364126"/>
    <lineage>
        <taxon>Eukaryota</taxon>
        <taxon>Sar</taxon>
        <taxon>Alveolata</taxon>
        <taxon>Dinophyceae</taxon>
        <taxon>Prorocentrales</taxon>
        <taxon>Prorocentraceae</taxon>
        <taxon>Prorocentrum</taxon>
    </lineage>
</organism>
<sequence>AAAAKAAMALIAPGEPVEVIMSSPPTTKVKVPAAGSAPTGSAGPFPTAGTGPTHSGTAVDALFGSRATIEDREGFKDVTGSMRWNMIEKAYVKPQRTTLHLVDDKGERIAFRHRLNQRVQKVVVLTYARGVLQNGVMAAMRAAPIVIAGDGGKMEIIGGGTLVDSIFVAKSMQPENPHVVRALATGIPNCIEFDSRTPDDVITWVKNEHNNWHSGSKYSCLEMYNELETIEAAWKEHKTKHNITVHGCPSSGDLRYSKLFEKFVLENFEGVFEDGAHLTNARSFANAMKEMGIWEWYKDLLGERCDFLRPGLSNQVVAFNNYNVLNLLRTRFSDTIDEGFLTDIIKECVRFMVPLADVGSANSGSGGNGRPGAEEWLFDKMQMKLIRLLICPMGGSVLYKDDKQEKLRQKRAAKESRKEPKKVAKKDKKDNVRQQQKPKLTVDEEVMSLETMGRDKLFLDDLAAVITAPLKDLEADDINRAEIALVIRDGLRFCFKGEIWIAGETKVAWSHVRKALRGDIIRIHATPLMKLPGLAGDLENASSEEITSSLLHLLAVDDLEEAAPAGSAMAGVGAGSEVKKFYTPQIAAILQEEQSGLLDLSSFVKSNLMSALPARVHPAFISLSSVISNNMVHWDVGVKNNLEAILTQISAPLLDAIPHWWVRFAQLVPLAIKEQKSTVEYASGGVFPTADTLEQFMSLRIHYMIELLLI</sequence>
<evidence type="ECO:0000313" key="3">
    <source>
        <dbReference type="Proteomes" id="UP001189429"/>
    </source>
</evidence>
<evidence type="ECO:0008006" key="4">
    <source>
        <dbReference type="Google" id="ProtNLM"/>
    </source>
</evidence>
<dbReference type="EMBL" id="CAUYUJ010020078">
    <property type="protein sequence ID" value="CAK0895701.1"/>
    <property type="molecule type" value="Genomic_DNA"/>
</dbReference>
<accession>A0ABN9X8B5</accession>
<evidence type="ECO:0000313" key="2">
    <source>
        <dbReference type="EMBL" id="CAK0895701.1"/>
    </source>
</evidence>
<proteinExistence type="predicted"/>
<gene>
    <name evidence="2" type="ORF">PCOR1329_LOCUS74377</name>
</gene>
<keyword evidence="3" id="KW-1185">Reference proteome</keyword>
<dbReference type="Proteomes" id="UP001189429">
    <property type="component" value="Unassembled WGS sequence"/>
</dbReference>
<feature type="non-terminal residue" evidence="2">
    <location>
        <position position="710"/>
    </location>
</feature>
<feature type="non-terminal residue" evidence="2">
    <location>
        <position position="1"/>
    </location>
</feature>
<evidence type="ECO:0000256" key="1">
    <source>
        <dbReference type="SAM" id="MobiDB-lite"/>
    </source>
</evidence>
<feature type="compositionally biased region" description="Low complexity" evidence="1">
    <location>
        <begin position="32"/>
        <end position="46"/>
    </location>
</feature>
<protein>
    <recommendedName>
        <fullName evidence="4">RING-type E3 ubiquitin transferase</fullName>
    </recommendedName>
</protein>
<reference evidence="2" key="1">
    <citation type="submission" date="2023-10" db="EMBL/GenBank/DDBJ databases">
        <authorList>
            <person name="Chen Y."/>
            <person name="Shah S."/>
            <person name="Dougan E. K."/>
            <person name="Thang M."/>
            <person name="Chan C."/>
        </authorList>
    </citation>
    <scope>NUCLEOTIDE SEQUENCE [LARGE SCALE GENOMIC DNA]</scope>
</reference>
<feature type="compositionally biased region" description="Basic and acidic residues" evidence="1">
    <location>
        <begin position="408"/>
        <end position="432"/>
    </location>
</feature>
<comment type="caution">
    <text evidence="2">The sequence shown here is derived from an EMBL/GenBank/DDBJ whole genome shotgun (WGS) entry which is preliminary data.</text>
</comment>